<gene>
    <name evidence="2" type="ORF">L6773_08275</name>
</gene>
<keyword evidence="1" id="KW-0472">Membrane</keyword>
<feature type="transmembrane region" description="Helical" evidence="1">
    <location>
        <begin position="128"/>
        <end position="153"/>
    </location>
</feature>
<feature type="transmembrane region" description="Helical" evidence="1">
    <location>
        <begin position="238"/>
        <end position="257"/>
    </location>
</feature>
<feature type="transmembrane region" description="Helical" evidence="1">
    <location>
        <begin position="21"/>
        <end position="40"/>
    </location>
</feature>
<evidence type="ECO:0000313" key="3">
    <source>
        <dbReference type="Proteomes" id="UP001165366"/>
    </source>
</evidence>
<name>A0ABS9KCI6_9BACT</name>
<accession>A0ABS9KCI6</accession>
<feature type="transmembrane region" description="Helical" evidence="1">
    <location>
        <begin position="165"/>
        <end position="186"/>
    </location>
</feature>
<sequence>MIAVYYQIVRNEFQTLLRARWLIGYGLIFLLLTDTLFRFTGGGAEVLVSLSNVILLFIPLISMLYGILFIYQSRDYLELLLTQPVNRETLYWGLFTGISGPLTSAFLAGTTLPLIWHGNFSGEPAMQTVLVLGIGAILTFIFTGLGFVMGLAYYEEKIKGFGYSLMIWLFMAVIYDGLILLLIFLLGDYPIETGVVGLTMLNPIDLGRILILLEFDISALMGYTGAVFSQFLGSLKGMLTASFMLVLWLILPMWLGLRLFRKKDF</sequence>
<reference evidence="2" key="1">
    <citation type="submission" date="2022-01" db="EMBL/GenBank/DDBJ databases">
        <authorList>
            <person name="Wang Y."/>
        </authorList>
    </citation>
    <scope>NUCLEOTIDE SEQUENCE</scope>
    <source>
        <strain evidence="2">WB101</strain>
    </source>
</reference>
<dbReference type="Proteomes" id="UP001165366">
    <property type="component" value="Unassembled WGS sequence"/>
</dbReference>
<feature type="transmembrane region" description="Helical" evidence="1">
    <location>
        <begin position="91"/>
        <end position="116"/>
    </location>
</feature>
<feature type="transmembrane region" description="Helical" evidence="1">
    <location>
        <begin position="46"/>
        <end position="71"/>
    </location>
</feature>
<evidence type="ECO:0000256" key="1">
    <source>
        <dbReference type="SAM" id="Phobius"/>
    </source>
</evidence>
<dbReference type="RefSeq" id="WP_237853396.1">
    <property type="nucleotide sequence ID" value="NZ_JAKLWS010000008.1"/>
</dbReference>
<comment type="caution">
    <text evidence="2">The sequence shown here is derived from an EMBL/GenBank/DDBJ whole genome shotgun (WGS) entry which is preliminary data.</text>
</comment>
<reference evidence="2" key="2">
    <citation type="submission" date="2024-05" db="EMBL/GenBank/DDBJ databases">
        <title>Rhodohalobacter halophilus gen. nov., sp. nov., a moderately halophilic member of the family Balneolaceae.</title>
        <authorList>
            <person name="Xia J."/>
        </authorList>
    </citation>
    <scope>NUCLEOTIDE SEQUENCE</scope>
    <source>
        <strain evidence="2">WB101</strain>
    </source>
</reference>
<protein>
    <submittedName>
        <fullName evidence="2">ABC transporter permease</fullName>
    </submittedName>
</protein>
<keyword evidence="1" id="KW-0812">Transmembrane</keyword>
<keyword evidence="3" id="KW-1185">Reference proteome</keyword>
<keyword evidence="1" id="KW-1133">Transmembrane helix</keyword>
<organism evidence="2 3">
    <name type="scientific">Rhodohalobacter sulfatireducens</name>
    <dbReference type="NCBI Taxonomy" id="2911366"/>
    <lineage>
        <taxon>Bacteria</taxon>
        <taxon>Pseudomonadati</taxon>
        <taxon>Balneolota</taxon>
        <taxon>Balneolia</taxon>
        <taxon>Balneolales</taxon>
        <taxon>Balneolaceae</taxon>
        <taxon>Rhodohalobacter</taxon>
    </lineage>
</organism>
<dbReference type="EMBL" id="JAKLWS010000008">
    <property type="protein sequence ID" value="MCG2588556.1"/>
    <property type="molecule type" value="Genomic_DNA"/>
</dbReference>
<evidence type="ECO:0000313" key="2">
    <source>
        <dbReference type="EMBL" id="MCG2588556.1"/>
    </source>
</evidence>
<proteinExistence type="predicted"/>